<evidence type="ECO:0000256" key="2">
    <source>
        <dbReference type="ARBA" id="ARBA00038471"/>
    </source>
</evidence>
<dbReference type="GO" id="GO:0004857">
    <property type="term" value="F:enzyme inhibitor activity"/>
    <property type="evidence" value="ECO:0007669"/>
    <property type="project" value="InterPro"/>
</dbReference>
<keyword evidence="1 3" id="KW-0732">Signal</keyword>
<dbReference type="InterPro" id="IPR051955">
    <property type="entry name" value="PME_Inhibitor"/>
</dbReference>
<comment type="caution">
    <text evidence="5">The sequence shown here is derived from an EMBL/GenBank/DDBJ whole genome shotgun (WGS) entry which is preliminary data.</text>
</comment>
<gene>
    <name evidence="5" type="ORF">F3Y22_tig00110198pilonHSYRG00035</name>
</gene>
<dbReference type="EMBL" id="VEPZ02000872">
    <property type="protein sequence ID" value="KAE8714224.1"/>
    <property type="molecule type" value="Genomic_DNA"/>
</dbReference>
<proteinExistence type="inferred from homology"/>
<dbReference type="SMART" id="SM00856">
    <property type="entry name" value="PMEI"/>
    <property type="match status" value="1"/>
</dbReference>
<evidence type="ECO:0000313" key="5">
    <source>
        <dbReference type="EMBL" id="KAE8714224.1"/>
    </source>
</evidence>
<organism evidence="5 6">
    <name type="scientific">Hibiscus syriacus</name>
    <name type="common">Rose of Sharon</name>
    <dbReference type="NCBI Taxonomy" id="106335"/>
    <lineage>
        <taxon>Eukaryota</taxon>
        <taxon>Viridiplantae</taxon>
        <taxon>Streptophyta</taxon>
        <taxon>Embryophyta</taxon>
        <taxon>Tracheophyta</taxon>
        <taxon>Spermatophyta</taxon>
        <taxon>Magnoliopsida</taxon>
        <taxon>eudicotyledons</taxon>
        <taxon>Gunneridae</taxon>
        <taxon>Pentapetalae</taxon>
        <taxon>rosids</taxon>
        <taxon>malvids</taxon>
        <taxon>Malvales</taxon>
        <taxon>Malvaceae</taxon>
        <taxon>Malvoideae</taxon>
        <taxon>Hibiscus</taxon>
    </lineage>
</organism>
<dbReference type="OrthoDB" id="770764at2759"/>
<dbReference type="CDD" id="cd15800">
    <property type="entry name" value="PMEI-like_2"/>
    <property type="match status" value="1"/>
</dbReference>
<dbReference type="NCBIfam" id="TIGR01614">
    <property type="entry name" value="PME_inhib"/>
    <property type="match status" value="1"/>
</dbReference>
<accession>A0A6A3BBB9</accession>
<dbReference type="PANTHER" id="PTHR31080:SF68">
    <property type="entry name" value="PLANT INVERTASE_PECTIN METHYLESTERASE INHIBITOR SUPERFAMILY PROTEIN"/>
    <property type="match status" value="1"/>
</dbReference>
<name>A0A6A3BBB9_HIBSY</name>
<dbReference type="Gene3D" id="1.20.140.40">
    <property type="entry name" value="Invertase/pectin methylesterase inhibitor family protein"/>
    <property type="match status" value="1"/>
</dbReference>
<feature type="signal peptide" evidence="3">
    <location>
        <begin position="1"/>
        <end position="18"/>
    </location>
</feature>
<dbReference type="PANTHER" id="PTHR31080">
    <property type="entry name" value="PECTINESTERASE INHIBITOR-LIKE"/>
    <property type="match status" value="1"/>
</dbReference>
<feature type="chain" id="PRO_5025575985" evidence="3">
    <location>
        <begin position="19"/>
        <end position="203"/>
    </location>
</feature>
<dbReference type="InterPro" id="IPR006501">
    <property type="entry name" value="Pectinesterase_inhib_dom"/>
</dbReference>
<reference evidence="5" key="1">
    <citation type="submission" date="2019-09" db="EMBL/GenBank/DDBJ databases">
        <title>Draft genome information of white flower Hibiscus syriacus.</title>
        <authorList>
            <person name="Kim Y.-M."/>
        </authorList>
    </citation>
    <scope>NUCLEOTIDE SEQUENCE [LARGE SCALE GENOMIC DNA]</scope>
    <source>
        <strain evidence="5">YM2019G1</strain>
    </source>
</reference>
<dbReference type="AlphaFoldDB" id="A0A6A3BBB9"/>
<dbReference type="InterPro" id="IPR035513">
    <property type="entry name" value="Invertase/methylesterase_inhib"/>
</dbReference>
<keyword evidence="6" id="KW-1185">Reference proteome</keyword>
<dbReference type="Proteomes" id="UP000436088">
    <property type="component" value="Unassembled WGS sequence"/>
</dbReference>
<sequence length="203" mass="22277">MVLVLLFCCIILFNPVICVRQQPPASAPTTASAPVPTPIPQPSIAASNPQIRTLCAKTFYPRLCIRSIEPFFNGKTDPQSVAVMLIKAMSERSKRAIKTATKMAADPLYSDDPMLVSEFNGCRQQYDDALVALKEAMDAILVREIETVETKVSQAQDDYEICDNGFTRHPDNTITDGVSPMAKINEKLTNIGDVITDIILSLT</sequence>
<dbReference type="SUPFAM" id="SSF101148">
    <property type="entry name" value="Plant invertase/pectin methylesterase inhibitor"/>
    <property type="match status" value="1"/>
</dbReference>
<protein>
    <submittedName>
        <fullName evidence="5">Adenine nucleotide alpha hydrolases-like superfamily protein</fullName>
    </submittedName>
</protein>
<dbReference type="GO" id="GO:0016787">
    <property type="term" value="F:hydrolase activity"/>
    <property type="evidence" value="ECO:0007669"/>
    <property type="project" value="UniProtKB-KW"/>
</dbReference>
<feature type="domain" description="Pectinesterase inhibitor" evidence="4">
    <location>
        <begin position="46"/>
        <end position="198"/>
    </location>
</feature>
<evidence type="ECO:0000256" key="3">
    <source>
        <dbReference type="SAM" id="SignalP"/>
    </source>
</evidence>
<comment type="similarity">
    <text evidence="2">Belongs to the PMEI family.</text>
</comment>
<dbReference type="Pfam" id="PF04043">
    <property type="entry name" value="PMEI"/>
    <property type="match status" value="1"/>
</dbReference>
<evidence type="ECO:0000313" key="6">
    <source>
        <dbReference type="Proteomes" id="UP000436088"/>
    </source>
</evidence>
<evidence type="ECO:0000256" key="1">
    <source>
        <dbReference type="ARBA" id="ARBA00022729"/>
    </source>
</evidence>
<evidence type="ECO:0000259" key="4">
    <source>
        <dbReference type="SMART" id="SM00856"/>
    </source>
</evidence>